<name>A0A561SX38_9PSEU</name>
<dbReference type="EMBL" id="VIWU01000001">
    <property type="protein sequence ID" value="TWF79433.1"/>
    <property type="molecule type" value="Genomic_DNA"/>
</dbReference>
<sequence length="168" mass="18104">MTRRYREVAFRDELLADGSVRRAYADGRQEWRRRAPGFRVTWRDDTGRTGVDEQLGGRVVKRRIDPDTVLYGRDIGYGRTTWTDGTLTVNRTSLGGRAGLIIAGIGAAGLLPAIVDPPFALSPQEEEQLRQQQAQQASSGGGDSGGSGDTSSDADWVGASDGADDDFG</sequence>
<feature type="compositionally biased region" description="Gly residues" evidence="1">
    <location>
        <begin position="139"/>
        <end position="148"/>
    </location>
</feature>
<feature type="region of interest" description="Disordered" evidence="1">
    <location>
        <begin position="121"/>
        <end position="168"/>
    </location>
</feature>
<organism evidence="2 3">
    <name type="scientific">Pseudonocardia hierapolitana</name>
    <dbReference type="NCBI Taxonomy" id="1128676"/>
    <lineage>
        <taxon>Bacteria</taxon>
        <taxon>Bacillati</taxon>
        <taxon>Actinomycetota</taxon>
        <taxon>Actinomycetes</taxon>
        <taxon>Pseudonocardiales</taxon>
        <taxon>Pseudonocardiaceae</taxon>
        <taxon>Pseudonocardia</taxon>
    </lineage>
</organism>
<accession>A0A561SX38</accession>
<dbReference type="OrthoDB" id="3700141at2"/>
<protein>
    <submittedName>
        <fullName evidence="2">Uncharacterized protein</fullName>
    </submittedName>
</protein>
<reference evidence="2 3" key="1">
    <citation type="submission" date="2019-06" db="EMBL/GenBank/DDBJ databases">
        <title>Sequencing the genomes of 1000 actinobacteria strains.</title>
        <authorList>
            <person name="Klenk H.-P."/>
        </authorList>
    </citation>
    <scope>NUCLEOTIDE SEQUENCE [LARGE SCALE GENOMIC DNA]</scope>
    <source>
        <strain evidence="2 3">DSM 45671</strain>
    </source>
</reference>
<evidence type="ECO:0000256" key="1">
    <source>
        <dbReference type="SAM" id="MobiDB-lite"/>
    </source>
</evidence>
<dbReference type="Proteomes" id="UP000321261">
    <property type="component" value="Unassembled WGS sequence"/>
</dbReference>
<proteinExistence type="predicted"/>
<evidence type="ECO:0000313" key="2">
    <source>
        <dbReference type="EMBL" id="TWF79433.1"/>
    </source>
</evidence>
<keyword evidence="3" id="KW-1185">Reference proteome</keyword>
<dbReference type="AlphaFoldDB" id="A0A561SX38"/>
<gene>
    <name evidence="2" type="ORF">FHX44_115366</name>
</gene>
<dbReference type="RefSeq" id="WP_147258294.1">
    <property type="nucleotide sequence ID" value="NZ_VIWU01000001.1"/>
</dbReference>
<comment type="caution">
    <text evidence="2">The sequence shown here is derived from an EMBL/GenBank/DDBJ whole genome shotgun (WGS) entry which is preliminary data.</text>
</comment>
<evidence type="ECO:0000313" key="3">
    <source>
        <dbReference type="Proteomes" id="UP000321261"/>
    </source>
</evidence>